<reference evidence="1 2" key="1">
    <citation type="submission" date="2016-02" db="EMBL/GenBank/DDBJ databases">
        <title>Genome analysis of coral dinoflagellate symbionts highlights evolutionary adaptations to a symbiotic lifestyle.</title>
        <authorList>
            <person name="Aranda M."/>
            <person name="Li Y."/>
            <person name="Liew Y.J."/>
            <person name="Baumgarten S."/>
            <person name="Simakov O."/>
            <person name="Wilson M."/>
            <person name="Piel J."/>
            <person name="Ashoor H."/>
            <person name="Bougouffa S."/>
            <person name="Bajic V.B."/>
            <person name="Ryu T."/>
            <person name="Ravasi T."/>
            <person name="Bayer T."/>
            <person name="Micklem G."/>
            <person name="Kim H."/>
            <person name="Bhak J."/>
            <person name="Lajeunesse T.C."/>
            <person name="Voolstra C.R."/>
        </authorList>
    </citation>
    <scope>NUCLEOTIDE SEQUENCE [LARGE SCALE GENOMIC DNA]</scope>
    <source>
        <strain evidence="1 2">CCMP2467</strain>
    </source>
</reference>
<organism evidence="1 2">
    <name type="scientific">Symbiodinium microadriaticum</name>
    <name type="common">Dinoflagellate</name>
    <name type="synonym">Zooxanthella microadriatica</name>
    <dbReference type="NCBI Taxonomy" id="2951"/>
    <lineage>
        <taxon>Eukaryota</taxon>
        <taxon>Sar</taxon>
        <taxon>Alveolata</taxon>
        <taxon>Dinophyceae</taxon>
        <taxon>Suessiales</taxon>
        <taxon>Symbiodiniaceae</taxon>
        <taxon>Symbiodinium</taxon>
    </lineage>
</organism>
<sequence length="194" mass="21288">MKVLGDAECEPRQALSADEDVARSLEGYRREEGSGQLGVKGGSLCRSLCSEWKNGWQVAFLQQTLAERRETEDELRSELRRQKIEAGAELLPKRGGFLRPVLGQGTLLETVGPWVLGKVKSPAFCSISASKAGDVRVPEGHRSVQPVEDQLVNFCCPNAVWERVAASTGAPYHNLETFVGPSKAMTKLVNKTYE</sequence>
<proteinExistence type="predicted"/>
<dbReference type="AlphaFoldDB" id="A0A1Q9ENT2"/>
<protein>
    <submittedName>
        <fullName evidence="1">Uncharacterized protein</fullName>
    </submittedName>
</protein>
<evidence type="ECO:0000313" key="2">
    <source>
        <dbReference type="Proteomes" id="UP000186817"/>
    </source>
</evidence>
<dbReference type="OrthoDB" id="441660at2759"/>
<name>A0A1Q9ENT2_SYMMI</name>
<evidence type="ECO:0000313" key="1">
    <source>
        <dbReference type="EMBL" id="OLQ09047.1"/>
    </source>
</evidence>
<comment type="caution">
    <text evidence="1">The sequence shown here is derived from an EMBL/GenBank/DDBJ whole genome shotgun (WGS) entry which is preliminary data.</text>
</comment>
<dbReference type="EMBL" id="LSRX01000105">
    <property type="protein sequence ID" value="OLQ09047.1"/>
    <property type="molecule type" value="Genomic_DNA"/>
</dbReference>
<accession>A0A1Q9ENT2</accession>
<gene>
    <name evidence="1" type="ORF">AK812_SmicGene7398</name>
</gene>
<dbReference type="Proteomes" id="UP000186817">
    <property type="component" value="Unassembled WGS sequence"/>
</dbReference>
<keyword evidence="2" id="KW-1185">Reference proteome</keyword>